<name>F4YXN8_9CAUD</name>
<protein>
    <submittedName>
        <fullName evidence="1">Uncharacterized protein</fullName>
    </submittedName>
</protein>
<evidence type="ECO:0000313" key="2">
    <source>
        <dbReference type="Proteomes" id="UP000008742"/>
    </source>
</evidence>
<dbReference type="RefSeq" id="YP_004421795.1">
    <property type="nucleotide sequence ID" value="NC_015466.1"/>
</dbReference>
<gene>
    <name evidence="1" type="ORF">RDJLphi1_gp27</name>
</gene>
<dbReference type="GeneID" id="10511764"/>
<reference evidence="1 2" key="1">
    <citation type="journal article" date="2009" name="Appl. Environ. Microbiol.">
        <title>Roseophage RDJL Phi1, infecting the aerobic anoxygenic phototrophic bacterium Roseobacter denitrificans OCh114.</title>
        <authorList>
            <person name="Zhang Y."/>
            <person name="Jiao N."/>
        </authorList>
    </citation>
    <scope>NUCLEOTIDE SEQUENCE [LARGE SCALE GENOMIC DNA]</scope>
</reference>
<keyword evidence="2" id="KW-1185">Reference proteome</keyword>
<accession>F4YXN8</accession>
<dbReference type="KEGG" id="vg:10511764"/>
<dbReference type="Proteomes" id="UP000008742">
    <property type="component" value="Segment"/>
</dbReference>
<evidence type="ECO:0000313" key="1">
    <source>
        <dbReference type="EMBL" id="ADK73428.1"/>
    </source>
</evidence>
<dbReference type="EMBL" id="HM151342">
    <property type="protein sequence ID" value="ADK73428.1"/>
    <property type="molecule type" value="Genomic_DNA"/>
</dbReference>
<sequence>MQGLPEDWPVNRPAQVVDCVPVHEACFAGVRDKSAQAFVLLLLIGNEVRFDELIVELAEGQRVTLGPKVRQDCVGLVNRLLRRFLKAVVTVAVEEFGHDRLPLIGV</sequence>
<proteinExistence type="predicted"/>
<reference evidence="1 2" key="2">
    <citation type="journal article" date="2011" name="Virol. J.">
        <title>Complete genome sequence of a marine roseophage provides evidence into the evolution of gene transfer agents in alphaproteobacteria.</title>
        <authorList>
            <person name="Huang S."/>
            <person name="Zhang Y."/>
            <person name="Chen F."/>
            <person name="Jiao N."/>
        </authorList>
    </citation>
    <scope>NUCLEOTIDE SEQUENCE [LARGE SCALE GENOMIC DNA]</scope>
</reference>
<organism evidence="1 2">
    <name type="scientific">Roseobacter phage RDJL Phi 1</name>
    <dbReference type="NCBI Taxonomy" id="562742"/>
    <lineage>
        <taxon>Viruses</taxon>
        <taxon>Duplodnaviria</taxon>
        <taxon>Heunggongvirae</taxon>
        <taxon>Uroviricota</taxon>
        <taxon>Caudoviricetes</taxon>
        <taxon>Xiamenvirus</taxon>
        <taxon>Xiamenvirus RDJL1</taxon>
    </lineage>
</organism>